<dbReference type="RefSeq" id="WP_157763017.1">
    <property type="nucleotide sequence ID" value="NZ_CP014687.1"/>
</dbReference>
<dbReference type="GO" id="GO:0022857">
    <property type="term" value="F:transmembrane transporter activity"/>
    <property type="evidence" value="ECO:0007669"/>
    <property type="project" value="InterPro"/>
</dbReference>
<comment type="similarity">
    <text evidence="1">Belongs to the membrane fusion protein (MFP) (TC 8.A.1) family.</text>
</comment>
<keyword evidence="2" id="KW-0813">Transport</keyword>
<gene>
    <name evidence="6" type="ORF">A0U91_11730</name>
</gene>
<dbReference type="GO" id="GO:0015679">
    <property type="term" value="P:plasma membrane copper ion transport"/>
    <property type="evidence" value="ECO:0007669"/>
    <property type="project" value="TreeGrafter"/>
</dbReference>
<dbReference type="KEGG" id="aper:A0U91_11730"/>
<dbReference type="Pfam" id="PF25954">
    <property type="entry name" value="Beta-barrel_RND_2"/>
    <property type="match status" value="1"/>
</dbReference>
<feature type="domain" description="YknX-like barrel-sandwich hybrid" evidence="5">
    <location>
        <begin position="90"/>
        <end position="236"/>
    </location>
</feature>
<evidence type="ECO:0000256" key="1">
    <source>
        <dbReference type="ARBA" id="ARBA00009477"/>
    </source>
</evidence>
<dbReference type="GO" id="GO:0060003">
    <property type="term" value="P:copper ion export"/>
    <property type="evidence" value="ECO:0007669"/>
    <property type="project" value="TreeGrafter"/>
</dbReference>
<dbReference type="Gene3D" id="2.40.50.100">
    <property type="match status" value="1"/>
</dbReference>
<evidence type="ECO:0000259" key="4">
    <source>
        <dbReference type="Pfam" id="PF25975"/>
    </source>
</evidence>
<dbReference type="InterPro" id="IPR058639">
    <property type="entry name" value="BSH_YknX-like"/>
</dbReference>
<feature type="domain" description="CusB-like beta-barrel" evidence="3">
    <location>
        <begin position="243"/>
        <end position="322"/>
    </location>
</feature>
<dbReference type="STRING" id="1076596.A0U91_11730"/>
<dbReference type="GO" id="GO:0030313">
    <property type="term" value="C:cell envelope"/>
    <property type="evidence" value="ECO:0007669"/>
    <property type="project" value="TreeGrafter"/>
</dbReference>
<dbReference type="InterPro" id="IPR051909">
    <property type="entry name" value="MFP_Cation_Efflux"/>
</dbReference>
<evidence type="ECO:0000313" key="7">
    <source>
        <dbReference type="Proteomes" id="UP000189055"/>
    </source>
</evidence>
<dbReference type="Gene3D" id="2.40.420.20">
    <property type="match status" value="1"/>
</dbReference>
<reference evidence="6 7" key="1">
    <citation type="submission" date="2016-03" db="EMBL/GenBank/DDBJ databases">
        <title>Acetic acid bacteria sequencing.</title>
        <authorList>
            <person name="Brandt J."/>
            <person name="Jakob F."/>
            <person name="Vogel R.F."/>
        </authorList>
    </citation>
    <scope>NUCLEOTIDE SEQUENCE [LARGE SCALE GENOMIC DNA]</scope>
    <source>
        <strain evidence="6 7">TMW2.1084</strain>
    </source>
</reference>
<dbReference type="SUPFAM" id="SSF111369">
    <property type="entry name" value="HlyD-like secretion proteins"/>
    <property type="match status" value="1"/>
</dbReference>
<evidence type="ECO:0000313" key="6">
    <source>
        <dbReference type="EMBL" id="AQT05419.1"/>
    </source>
</evidence>
<dbReference type="InterPro" id="IPR006143">
    <property type="entry name" value="RND_pump_MFP"/>
</dbReference>
<dbReference type="GO" id="GO:0016020">
    <property type="term" value="C:membrane"/>
    <property type="evidence" value="ECO:0007669"/>
    <property type="project" value="InterPro"/>
</dbReference>
<dbReference type="InterPro" id="IPR058649">
    <property type="entry name" value="CzcB_C"/>
</dbReference>
<proteinExistence type="inferred from homology"/>
<protein>
    <submittedName>
        <fullName evidence="6">Uncharacterized protein</fullName>
    </submittedName>
</protein>
<accession>A0A1U9LGB0</accession>
<organism evidence="6 7">
    <name type="scientific">Acetobacter persici</name>
    <dbReference type="NCBI Taxonomy" id="1076596"/>
    <lineage>
        <taxon>Bacteria</taxon>
        <taxon>Pseudomonadati</taxon>
        <taxon>Pseudomonadota</taxon>
        <taxon>Alphaproteobacteria</taxon>
        <taxon>Acetobacterales</taxon>
        <taxon>Acetobacteraceae</taxon>
        <taxon>Acetobacter</taxon>
    </lineage>
</organism>
<dbReference type="Gene3D" id="2.40.30.170">
    <property type="match status" value="1"/>
</dbReference>
<evidence type="ECO:0000256" key="2">
    <source>
        <dbReference type="ARBA" id="ARBA00022448"/>
    </source>
</evidence>
<feature type="domain" description="CzcB-like C-terminal circularly permuted SH3-like" evidence="4">
    <location>
        <begin position="330"/>
        <end position="390"/>
    </location>
</feature>
<dbReference type="InterPro" id="IPR058792">
    <property type="entry name" value="Beta-barrel_RND_2"/>
</dbReference>
<dbReference type="Proteomes" id="UP000189055">
    <property type="component" value="Chromosome"/>
</dbReference>
<dbReference type="PANTHER" id="PTHR30097:SF4">
    <property type="entry name" value="SLR6042 PROTEIN"/>
    <property type="match status" value="1"/>
</dbReference>
<dbReference type="EMBL" id="CP014687">
    <property type="protein sequence ID" value="AQT05419.1"/>
    <property type="molecule type" value="Genomic_DNA"/>
</dbReference>
<dbReference type="Pfam" id="PF25975">
    <property type="entry name" value="CzcB_C"/>
    <property type="match status" value="1"/>
</dbReference>
<dbReference type="AlphaFoldDB" id="A0A1U9LGB0"/>
<evidence type="ECO:0000259" key="3">
    <source>
        <dbReference type="Pfam" id="PF25954"/>
    </source>
</evidence>
<dbReference type="PANTHER" id="PTHR30097">
    <property type="entry name" value="CATION EFFLUX SYSTEM PROTEIN CUSB"/>
    <property type="match status" value="1"/>
</dbReference>
<dbReference type="NCBIfam" id="TIGR01730">
    <property type="entry name" value="RND_mfp"/>
    <property type="match status" value="1"/>
</dbReference>
<name>A0A1U9LGB0_9PROT</name>
<sequence>MQKARVIFEKPAALIITSLAVALLSLPALPISAQAEEASLPPLTLSAEAVRNEGLRVVPVTRGTLAHSVPAMARVLPDTTRTVTLHTAGDGKVLSVLVLPGQNVKTGQPLVTYQNHTLHLARLQDAQTRAALAAAKADQANASAAYDRARALAGTTVSVGEMRRRLAVLKETQNAVATHEAELGVLAHRLQEEYTSPTEKHGEDETSTIISPVDGTITQVETAVAADVAPPQPLLTVSDTAHVWVVSDVPPQDAQMLVPGGRQETFLPPPGDAPSSPALQSTIATIDTAADPATGLVRVLSRVANPAGHLRPGMMLNSLLQTTQTGTGLLVPAQAVQNIGGQTVVFVQTAPEHFQPTPVHTGMEESDTTLVLSGLKQGDQVVSDGSLALKAMVILPGMDAD</sequence>
<dbReference type="Pfam" id="PF25984">
    <property type="entry name" value="BSH_YknX"/>
    <property type="match status" value="1"/>
</dbReference>
<evidence type="ECO:0000259" key="5">
    <source>
        <dbReference type="Pfam" id="PF25984"/>
    </source>
</evidence>